<reference evidence="9 10" key="1">
    <citation type="submission" date="2022-04" db="EMBL/GenBank/DDBJ databases">
        <title>Proposal of a three novel species of Scandinavium, Scandinavium hiltneri, Scandinavium manionii, Scandinavium tedordense.</title>
        <authorList>
            <person name="Maddock D.W."/>
            <person name="Brady C.L."/>
            <person name="Denman S."/>
            <person name="Arnold D."/>
        </authorList>
    </citation>
    <scope>NUCLEOTIDE SEQUENCE [LARGE SCALE GENOMIC DNA]</scope>
    <source>
        <strain evidence="9 10">H11S7</strain>
    </source>
</reference>
<dbReference type="SFLD" id="SFLDG01384">
    <property type="entry name" value="thioether_bond_formation_requi"/>
    <property type="match status" value="1"/>
</dbReference>
<dbReference type="SFLD" id="SFLDG01067">
    <property type="entry name" value="SPASM/twitch_domain_containing"/>
    <property type="match status" value="1"/>
</dbReference>
<evidence type="ECO:0000256" key="6">
    <source>
        <dbReference type="ARBA" id="ARBA00023014"/>
    </source>
</evidence>
<dbReference type="Gene3D" id="3.20.20.70">
    <property type="entry name" value="Aldolase class I"/>
    <property type="match status" value="1"/>
</dbReference>
<dbReference type="SFLD" id="SFLDG01386">
    <property type="entry name" value="main_SPASM_domain-containing"/>
    <property type="match status" value="1"/>
</dbReference>
<evidence type="ECO:0000313" key="10">
    <source>
        <dbReference type="Proteomes" id="UP001205357"/>
    </source>
</evidence>
<protein>
    <submittedName>
        <fullName evidence="9">Anaerobic sulfatase maturase</fullName>
    </submittedName>
</protein>
<dbReference type="PANTHER" id="PTHR43273:SF3">
    <property type="entry name" value="ANAEROBIC SULFATASE-MATURATING ENZYME HOMOLOG ASLB-RELATED"/>
    <property type="match status" value="1"/>
</dbReference>
<dbReference type="PANTHER" id="PTHR43273">
    <property type="entry name" value="ANAEROBIC SULFATASE-MATURATING ENZYME HOMOLOG ASLB-RELATED"/>
    <property type="match status" value="1"/>
</dbReference>
<dbReference type="SFLD" id="SFLDG01072">
    <property type="entry name" value="dehydrogenase_like"/>
    <property type="match status" value="1"/>
</dbReference>
<dbReference type="InterPro" id="IPR058240">
    <property type="entry name" value="rSAM_sf"/>
</dbReference>
<dbReference type="CDD" id="cd01335">
    <property type="entry name" value="Radical_SAM"/>
    <property type="match status" value="1"/>
</dbReference>
<evidence type="ECO:0000256" key="1">
    <source>
        <dbReference type="ARBA" id="ARBA00001966"/>
    </source>
</evidence>
<dbReference type="NCBIfam" id="TIGR04085">
    <property type="entry name" value="rSAM_more_4Fe4S"/>
    <property type="match status" value="1"/>
</dbReference>
<dbReference type="InterPro" id="IPR007197">
    <property type="entry name" value="rSAM"/>
</dbReference>
<dbReference type="SFLD" id="SFLDS00029">
    <property type="entry name" value="Radical_SAM"/>
    <property type="match status" value="1"/>
</dbReference>
<dbReference type="NCBIfam" id="TIGR03942">
    <property type="entry name" value="sulfatase_rSAM"/>
    <property type="match status" value="1"/>
</dbReference>
<organism evidence="9 10">
    <name type="scientific">Scandinavium hiltneri</name>
    <dbReference type="NCBI Taxonomy" id="2926519"/>
    <lineage>
        <taxon>Bacteria</taxon>
        <taxon>Pseudomonadati</taxon>
        <taxon>Pseudomonadota</taxon>
        <taxon>Gammaproteobacteria</taxon>
        <taxon>Enterobacterales</taxon>
        <taxon>Enterobacteriaceae</taxon>
        <taxon>Scandinavium</taxon>
    </lineage>
</organism>
<proteinExistence type="inferred from homology"/>
<dbReference type="InterPro" id="IPR034491">
    <property type="entry name" value="Anaerob_Ser_sulfatase-maturase"/>
</dbReference>
<accession>A0ABT2E669</accession>
<comment type="similarity">
    <text evidence="7">Belongs to the radical SAM superfamily. Anaerobic sulfatase-maturating enzyme family.</text>
</comment>
<dbReference type="InterPro" id="IPR023867">
    <property type="entry name" value="Sulphatase_maturase_rSAM"/>
</dbReference>
<dbReference type="RefSeq" id="WP_258989924.1">
    <property type="nucleotide sequence ID" value="NZ_JALIGE010000076.1"/>
</dbReference>
<keyword evidence="3" id="KW-0949">S-adenosyl-L-methionine</keyword>
<sequence>MKESTKLPLTPLVNAGRYLPPLKRRYHVMAKPSGSTCNLDCSYCFYLHKEQLLHQDRDKGMSDEVLENFIRQYIATQDGEEIVFSWQGGEPTLMGLDFFRKVVELQKKYQPKHQRIENDLQTNGFLINDEWAEFLKEHRFLVGVSIDGPRELHDRYRVTRSGKPTFDRVMRGIETLKRHGVSFNTLVVINRVNARFPKEVYHFLTETVGSTYIQFIPCVEPVEFKHTAPQFWRDDTIPITGTRRAHPGDLDSIVTDWSVDPDDWGSFLIGAFEEWVNHDLGRVQVNVFETAVVQTMGLPAQLCVTAEFCGKALAMEKNGDVFSCDHYVYPEYKLGNIHRQSLAQMVFSERQQAFGMGKKNTLPEYCKTCPHLKLCWGECPKNRIVRAPDGETGLNYLCPGLKAFFSTAKPTLEKIAAMIQASPPL</sequence>
<keyword evidence="6" id="KW-0411">Iron-sulfur</keyword>
<dbReference type="SUPFAM" id="SSF102114">
    <property type="entry name" value="Radical SAM enzymes"/>
    <property type="match status" value="1"/>
</dbReference>
<gene>
    <name evidence="9" type="ORF">MUU47_20050</name>
</gene>
<evidence type="ECO:0000256" key="5">
    <source>
        <dbReference type="ARBA" id="ARBA00023004"/>
    </source>
</evidence>
<dbReference type="SFLD" id="SFLDF00285">
    <property type="entry name" value="anaerobic_Ser-type_sulfatase-m"/>
    <property type="match status" value="1"/>
</dbReference>
<evidence type="ECO:0000256" key="7">
    <source>
        <dbReference type="ARBA" id="ARBA00023601"/>
    </source>
</evidence>
<evidence type="ECO:0000313" key="9">
    <source>
        <dbReference type="EMBL" id="MCS2163381.1"/>
    </source>
</evidence>
<evidence type="ECO:0000256" key="4">
    <source>
        <dbReference type="ARBA" id="ARBA00022723"/>
    </source>
</evidence>
<dbReference type="Pfam" id="PF04055">
    <property type="entry name" value="Radical_SAM"/>
    <property type="match status" value="1"/>
</dbReference>
<keyword evidence="5" id="KW-0408">Iron</keyword>
<comment type="cofactor">
    <cofactor evidence="1">
        <name>[4Fe-4S] cluster</name>
        <dbReference type="ChEBI" id="CHEBI:49883"/>
    </cofactor>
</comment>
<dbReference type="Pfam" id="PF13186">
    <property type="entry name" value="SPASM"/>
    <property type="match status" value="1"/>
</dbReference>
<keyword evidence="2" id="KW-0004">4Fe-4S</keyword>
<feature type="domain" description="Radical SAM core" evidence="8">
    <location>
        <begin position="19"/>
        <end position="256"/>
    </location>
</feature>
<dbReference type="PROSITE" id="PS51918">
    <property type="entry name" value="RADICAL_SAM"/>
    <property type="match status" value="1"/>
</dbReference>
<name>A0ABT2E669_9ENTR</name>
<dbReference type="Proteomes" id="UP001205357">
    <property type="component" value="Unassembled WGS sequence"/>
</dbReference>
<dbReference type="CDD" id="cd21120">
    <property type="entry name" value="SPASM_anSME"/>
    <property type="match status" value="1"/>
</dbReference>
<comment type="caution">
    <text evidence="9">The sequence shown here is derived from an EMBL/GenBank/DDBJ whole genome shotgun (WGS) entry which is preliminary data.</text>
</comment>
<keyword evidence="4" id="KW-0479">Metal-binding</keyword>
<dbReference type="InterPro" id="IPR047207">
    <property type="entry name" value="SPASM_anSME"/>
</dbReference>
<dbReference type="EMBL" id="JALIGE010000076">
    <property type="protein sequence ID" value="MCS2163381.1"/>
    <property type="molecule type" value="Genomic_DNA"/>
</dbReference>
<evidence type="ECO:0000256" key="2">
    <source>
        <dbReference type="ARBA" id="ARBA00022485"/>
    </source>
</evidence>
<dbReference type="InterPro" id="IPR023885">
    <property type="entry name" value="4Fe4S-binding_SPASM_dom"/>
</dbReference>
<evidence type="ECO:0000256" key="3">
    <source>
        <dbReference type="ARBA" id="ARBA00022691"/>
    </source>
</evidence>
<dbReference type="InterPro" id="IPR013785">
    <property type="entry name" value="Aldolase_TIM"/>
</dbReference>
<keyword evidence="10" id="KW-1185">Reference proteome</keyword>
<evidence type="ECO:0000259" key="8">
    <source>
        <dbReference type="PROSITE" id="PS51918"/>
    </source>
</evidence>